<proteinExistence type="predicted"/>
<dbReference type="AlphaFoldDB" id="A0A143C5S7"/>
<reference evidence="2" key="1">
    <citation type="submission" date="2016-04" db="EMBL/GenBank/DDBJ databases">
        <authorList>
            <person name="Zhang B."/>
        </authorList>
    </citation>
    <scope>NUCLEOTIDE SEQUENCE [LARGE SCALE GENOMIC DNA]</scope>
    <source>
        <strain evidence="2">S10</strain>
    </source>
</reference>
<sequence>MNMTVELDAVGRRVRETVDGRTMSFAYDAAGDRTLRITPSGARSTWEYDAAGRTARLGTAGHTIDFVHDAADREVIRRIDGALTLTRGYDSLDRLVTQASTAPGDRRIAERSYTYRPDGHLIGVQDSRTGGRRFDLDAQGRVTAVHAAGWSERYAYDSAGNQTEAAWARTASGS</sequence>
<evidence type="ECO:0008006" key="3">
    <source>
        <dbReference type="Google" id="ProtNLM"/>
    </source>
</evidence>
<dbReference type="EMBL" id="CP015098">
    <property type="protein sequence ID" value="AMW12325.1"/>
    <property type="molecule type" value="Genomic_DNA"/>
</dbReference>
<accession>A0A143C5S7</accession>
<dbReference type="NCBIfam" id="TIGR01643">
    <property type="entry name" value="YD_repeat_2x"/>
    <property type="match status" value="2"/>
</dbReference>
<organism evidence="1 2">
    <name type="scientific">Streptomyces qaidamensis</name>
    <dbReference type="NCBI Taxonomy" id="1783515"/>
    <lineage>
        <taxon>Bacteria</taxon>
        <taxon>Bacillati</taxon>
        <taxon>Actinomycetota</taxon>
        <taxon>Actinomycetes</taxon>
        <taxon>Kitasatosporales</taxon>
        <taxon>Streptomycetaceae</taxon>
        <taxon>Streptomyces</taxon>
        <taxon>Streptomyces aurantiacus group</taxon>
    </lineage>
</organism>
<dbReference type="KEGG" id="stsi:A4E84_24245"/>
<dbReference type="Gene3D" id="2.180.10.10">
    <property type="entry name" value="RHS repeat-associated core"/>
    <property type="match status" value="1"/>
</dbReference>
<dbReference type="InterPro" id="IPR006530">
    <property type="entry name" value="YD"/>
</dbReference>
<evidence type="ECO:0000313" key="1">
    <source>
        <dbReference type="EMBL" id="AMW12325.1"/>
    </source>
</evidence>
<dbReference type="PANTHER" id="PTHR32305:SF15">
    <property type="entry name" value="PROTEIN RHSA-RELATED"/>
    <property type="match status" value="1"/>
</dbReference>
<dbReference type="InterPro" id="IPR050708">
    <property type="entry name" value="T6SS_VgrG/RHS"/>
</dbReference>
<dbReference type="Pfam" id="PF05593">
    <property type="entry name" value="RHS_repeat"/>
    <property type="match status" value="2"/>
</dbReference>
<gene>
    <name evidence="1" type="ORF">A4E84_24245</name>
</gene>
<dbReference type="STRING" id="1783515.A4E84_24245"/>
<evidence type="ECO:0000313" key="2">
    <source>
        <dbReference type="Proteomes" id="UP000076096"/>
    </source>
</evidence>
<dbReference type="PANTHER" id="PTHR32305">
    <property type="match status" value="1"/>
</dbReference>
<dbReference type="Proteomes" id="UP000076096">
    <property type="component" value="Chromosome"/>
</dbReference>
<dbReference type="InterPro" id="IPR031325">
    <property type="entry name" value="RHS_repeat"/>
</dbReference>
<name>A0A143C5S7_9ACTN</name>
<protein>
    <recommendedName>
        <fullName evidence="3">Type IV secretion protein Rhs</fullName>
    </recommendedName>
</protein>
<keyword evidence="2" id="KW-1185">Reference proteome</keyword>
<dbReference type="RefSeq" id="WP_062928588.1">
    <property type="nucleotide sequence ID" value="NZ_CP015098.1"/>
</dbReference>